<dbReference type="GO" id="GO:0006749">
    <property type="term" value="P:glutathione metabolic process"/>
    <property type="evidence" value="ECO:0007669"/>
    <property type="project" value="TreeGrafter"/>
</dbReference>
<reference evidence="1 2" key="1">
    <citation type="submission" date="2018-02" db="EMBL/GenBank/DDBJ databases">
        <title>Draft genome sequence of Mycobacterium virginiense isolated from mud of a swine farm in Japan.</title>
        <authorList>
            <person name="Ohya K."/>
        </authorList>
    </citation>
    <scope>NUCLEOTIDE SEQUENCE [LARGE SCALE GENOMIC DNA]</scope>
    <source>
        <strain evidence="1 2">GF75</strain>
    </source>
</reference>
<evidence type="ECO:0000313" key="1">
    <source>
        <dbReference type="EMBL" id="PQM50035.1"/>
    </source>
</evidence>
<sequence>MTGRPDFIDFHFDVMCPYAYQTSRWIREVRDRTGLAVNWRFFSLEEINRQEGKKHPWEREWSYGWSMMRIGALLRRRSMTDVDTWYERAGRALHVEGRKPHEKAVARRLLEELGFDPELADQAIADPTTSDEVLADHRRVVAASGYGVPTLFFPDGQCLFGPVLIDPPTGDAALRLWDAVVGWTEFPQLYELQRPKTPADEQRIAETFRPYLQARDWVSINRGQVVTFPDREQRAAAADEP</sequence>
<dbReference type="PANTHER" id="PTHR42943">
    <property type="entry name" value="GLUTATHIONE S-TRANSFERASE KAPPA"/>
    <property type="match status" value="1"/>
</dbReference>
<dbReference type="PANTHER" id="PTHR42943:SF2">
    <property type="entry name" value="GLUTATHIONE S-TRANSFERASE KAPPA 1"/>
    <property type="match status" value="1"/>
</dbReference>
<proteinExistence type="predicted"/>
<dbReference type="EMBL" id="PUEV01000114">
    <property type="protein sequence ID" value="PQM50035.1"/>
    <property type="molecule type" value="Genomic_DNA"/>
</dbReference>
<protein>
    <recommendedName>
        <fullName evidence="3">DSBA-like thioredoxin domain-containing protein</fullName>
    </recommendedName>
</protein>
<evidence type="ECO:0008006" key="3">
    <source>
        <dbReference type="Google" id="ProtNLM"/>
    </source>
</evidence>
<dbReference type="Gene3D" id="3.40.30.10">
    <property type="entry name" value="Glutaredoxin"/>
    <property type="match status" value="1"/>
</dbReference>
<dbReference type="Pfam" id="PF22234">
    <property type="entry name" value="Rv2466c-like"/>
    <property type="match status" value="1"/>
</dbReference>
<dbReference type="RefSeq" id="WP_064888121.1">
    <property type="nucleotide sequence ID" value="NZ_CP092430.2"/>
</dbReference>
<gene>
    <name evidence="1" type="ORF">C5U48_22270</name>
</gene>
<comment type="caution">
    <text evidence="1">The sequence shown here is derived from an EMBL/GenBank/DDBJ whole genome shotgun (WGS) entry which is preliminary data.</text>
</comment>
<dbReference type="SUPFAM" id="SSF52833">
    <property type="entry name" value="Thioredoxin-like"/>
    <property type="match status" value="1"/>
</dbReference>
<dbReference type="AlphaFoldDB" id="A0A9X7NWK6"/>
<accession>A0A9X7NWK6</accession>
<dbReference type="InterPro" id="IPR036249">
    <property type="entry name" value="Thioredoxin-like_sf"/>
</dbReference>
<dbReference type="InterPro" id="IPR051924">
    <property type="entry name" value="GST_Kappa/NadH"/>
</dbReference>
<keyword evidence="2" id="KW-1185">Reference proteome</keyword>
<evidence type="ECO:0000313" key="2">
    <source>
        <dbReference type="Proteomes" id="UP000237911"/>
    </source>
</evidence>
<dbReference type="GO" id="GO:0004364">
    <property type="term" value="F:glutathione transferase activity"/>
    <property type="evidence" value="ECO:0007669"/>
    <property type="project" value="TreeGrafter"/>
</dbReference>
<name>A0A9X7NWK6_9MYCO</name>
<organism evidence="1 2">
    <name type="scientific">Mycolicibacter virginiensis</name>
    <dbReference type="NCBI Taxonomy" id="1795032"/>
    <lineage>
        <taxon>Bacteria</taxon>
        <taxon>Bacillati</taxon>
        <taxon>Actinomycetota</taxon>
        <taxon>Actinomycetes</taxon>
        <taxon>Mycobacteriales</taxon>
        <taxon>Mycobacteriaceae</taxon>
        <taxon>Mycolicibacter</taxon>
    </lineage>
</organism>
<dbReference type="GO" id="GO:0004602">
    <property type="term" value="F:glutathione peroxidase activity"/>
    <property type="evidence" value="ECO:0007669"/>
    <property type="project" value="TreeGrafter"/>
</dbReference>
<dbReference type="InterPro" id="IPR053977">
    <property type="entry name" value="Rv2466c-like"/>
</dbReference>
<dbReference type="Proteomes" id="UP000237911">
    <property type="component" value="Unassembled WGS sequence"/>
</dbReference>